<evidence type="ECO:0000256" key="1">
    <source>
        <dbReference type="ARBA" id="ARBA00009861"/>
    </source>
</evidence>
<evidence type="ECO:0000313" key="3">
    <source>
        <dbReference type="EMBL" id="KAI7840135.1"/>
    </source>
</evidence>
<dbReference type="SUPFAM" id="SSF52777">
    <property type="entry name" value="CoA-dependent acyltransferases"/>
    <property type="match status" value="1"/>
</dbReference>
<dbReference type="EMBL" id="JADXDR010000084">
    <property type="protein sequence ID" value="KAI7840135.1"/>
    <property type="molecule type" value="Genomic_DNA"/>
</dbReference>
<dbReference type="InterPro" id="IPR023213">
    <property type="entry name" value="CAT-like_dom_sf"/>
</dbReference>
<dbReference type="GO" id="GO:0016747">
    <property type="term" value="F:acyltransferase activity, transferring groups other than amino-acyl groups"/>
    <property type="evidence" value="ECO:0007669"/>
    <property type="project" value="TreeGrafter"/>
</dbReference>
<dbReference type="InterPro" id="IPR050317">
    <property type="entry name" value="Plant_Fungal_Acyltransferase"/>
</dbReference>
<sequence length="435" mass="45633">MACCFGAREAPEKVLVRKLVQPLALRKQSGSNGSSMASSTQLSELDTLSALSATARAWGFAGGRRLNAEALEAALALTLTDLPLLAGRLTGLKKLRLASLAIAHSGRGALLVVAERRGLTVAQAMSPAGWPRSGVTAANQQLPFYVEPLDLGRKLLKGAATLMTIKLTQLDDGDILGISMCHAILDGMRWPGLATHLAARYRQAAGGPAADPNELLHPIDRSVLSLERYLREAGLEGWKPPNSAAVRGSLAGYWRALKGLSSRARTANDLALLHVPQEGVTALRAMAAVGNPAVTTGDAVQAAAALLIHAAHRRPLLPVATQAMAAMVLLPTPKDFFGNAVRMLSVSLPAGTKQPAEGDALGALRALAGGIRQATIRCRSDKEEVALALAEAQALAGAPVPRMLCHVFSEVLPHMQSATNYVPVSGRFESLVELS</sequence>
<comment type="caution">
    <text evidence="3">The sequence shown here is derived from an EMBL/GenBank/DDBJ whole genome shotgun (WGS) entry which is preliminary data.</text>
</comment>
<organism evidence="3 4">
    <name type="scientific">Chlorella ohadii</name>
    <dbReference type="NCBI Taxonomy" id="2649997"/>
    <lineage>
        <taxon>Eukaryota</taxon>
        <taxon>Viridiplantae</taxon>
        <taxon>Chlorophyta</taxon>
        <taxon>core chlorophytes</taxon>
        <taxon>Trebouxiophyceae</taxon>
        <taxon>Chlorellales</taxon>
        <taxon>Chlorellaceae</taxon>
        <taxon>Chlorella clade</taxon>
        <taxon>Chlorella</taxon>
    </lineage>
</organism>
<dbReference type="Proteomes" id="UP001205105">
    <property type="component" value="Unassembled WGS sequence"/>
</dbReference>
<name>A0AAD5DQH5_9CHLO</name>
<gene>
    <name evidence="3" type="ORF">COHA_006174</name>
</gene>
<comment type="similarity">
    <text evidence="1">Belongs to the plant acyltransferase family.</text>
</comment>
<proteinExistence type="inferred from homology"/>
<reference evidence="3" key="1">
    <citation type="submission" date="2020-11" db="EMBL/GenBank/DDBJ databases">
        <title>Chlorella ohadii genome sequencing and assembly.</title>
        <authorList>
            <person name="Murik O."/>
            <person name="Treves H."/>
            <person name="Kedem I."/>
            <person name="Shotland Y."/>
            <person name="Kaplan A."/>
        </authorList>
    </citation>
    <scope>NUCLEOTIDE SEQUENCE</scope>
    <source>
        <strain evidence="3">1</strain>
    </source>
</reference>
<dbReference type="PANTHER" id="PTHR31642">
    <property type="entry name" value="TRICHOTHECENE 3-O-ACETYLTRANSFERASE"/>
    <property type="match status" value="1"/>
</dbReference>
<dbReference type="Gene3D" id="3.30.559.10">
    <property type="entry name" value="Chloramphenicol acetyltransferase-like domain"/>
    <property type="match status" value="2"/>
</dbReference>
<dbReference type="GO" id="GO:0044550">
    <property type="term" value="P:secondary metabolite biosynthetic process"/>
    <property type="evidence" value="ECO:0007669"/>
    <property type="project" value="TreeGrafter"/>
</dbReference>
<accession>A0AAD5DQH5</accession>
<evidence type="ECO:0000313" key="4">
    <source>
        <dbReference type="Proteomes" id="UP001205105"/>
    </source>
</evidence>
<protein>
    <submittedName>
        <fullName evidence="3">Uncharacterized protein</fullName>
    </submittedName>
</protein>
<dbReference type="PANTHER" id="PTHR31642:SF310">
    <property type="entry name" value="FATTY ALCOHOL:CAFFEOYL-COA ACYLTRANSFERASE"/>
    <property type="match status" value="1"/>
</dbReference>
<keyword evidence="2" id="KW-0808">Transferase</keyword>
<dbReference type="AlphaFoldDB" id="A0AAD5DQH5"/>
<keyword evidence="4" id="KW-1185">Reference proteome</keyword>
<evidence type="ECO:0000256" key="2">
    <source>
        <dbReference type="ARBA" id="ARBA00022679"/>
    </source>
</evidence>